<keyword evidence="4" id="KW-1185">Reference proteome</keyword>
<evidence type="ECO:0000256" key="2">
    <source>
        <dbReference type="SAM" id="Phobius"/>
    </source>
</evidence>
<evidence type="ECO:0000313" key="3">
    <source>
        <dbReference type="EMBL" id="CAK8672343.1"/>
    </source>
</evidence>
<dbReference type="CDD" id="cd12087">
    <property type="entry name" value="TM_EGFR-like"/>
    <property type="match status" value="1"/>
</dbReference>
<feature type="region of interest" description="Disordered" evidence="1">
    <location>
        <begin position="133"/>
        <end position="182"/>
    </location>
</feature>
<dbReference type="EMBL" id="CAWYQH010000001">
    <property type="protein sequence ID" value="CAK8672343.1"/>
    <property type="molecule type" value="Genomic_DNA"/>
</dbReference>
<evidence type="ECO:0000313" key="4">
    <source>
        <dbReference type="Proteomes" id="UP001642483"/>
    </source>
</evidence>
<keyword evidence="2" id="KW-0812">Transmembrane</keyword>
<keyword evidence="2" id="KW-0472">Membrane</keyword>
<feature type="transmembrane region" description="Helical" evidence="2">
    <location>
        <begin position="74"/>
        <end position="96"/>
    </location>
</feature>
<dbReference type="Proteomes" id="UP001642483">
    <property type="component" value="Unassembled WGS sequence"/>
</dbReference>
<sequence length="182" mass="19888">MVPPVIKQVKPTPSVVVPVENKPEKPQADPPVYNSPPKQPDASVSNSNQGNTVMIVENPPDNSEPEDQVSGNGLVIGIALGACAVLFIVLLSFLGYKMYRRRRHNKKYQSPPITPTRGSTPLQQVTLLPIAPHTHHSHSHHGRLNSDHERHRTATLSSHSDMRPPPSYNESFLDNGGPVVAV</sequence>
<organism evidence="3 4">
    <name type="scientific">Clavelina lepadiformis</name>
    <name type="common">Light-bulb sea squirt</name>
    <name type="synonym">Ascidia lepadiformis</name>
    <dbReference type="NCBI Taxonomy" id="159417"/>
    <lineage>
        <taxon>Eukaryota</taxon>
        <taxon>Metazoa</taxon>
        <taxon>Chordata</taxon>
        <taxon>Tunicata</taxon>
        <taxon>Ascidiacea</taxon>
        <taxon>Aplousobranchia</taxon>
        <taxon>Clavelinidae</taxon>
        <taxon>Clavelina</taxon>
    </lineage>
</organism>
<proteinExistence type="predicted"/>
<keyword evidence="2" id="KW-1133">Transmembrane helix</keyword>
<evidence type="ECO:0000256" key="1">
    <source>
        <dbReference type="SAM" id="MobiDB-lite"/>
    </source>
</evidence>
<gene>
    <name evidence="3" type="ORF">CVLEPA_LOCUS1300</name>
</gene>
<feature type="compositionally biased region" description="Polar residues" evidence="1">
    <location>
        <begin position="42"/>
        <end position="52"/>
    </location>
</feature>
<reference evidence="3 4" key="1">
    <citation type="submission" date="2024-02" db="EMBL/GenBank/DDBJ databases">
        <authorList>
            <person name="Daric V."/>
            <person name="Darras S."/>
        </authorList>
    </citation>
    <scope>NUCLEOTIDE SEQUENCE [LARGE SCALE GENOMIC DNA]</scope>
</reference>
<feature type="region of interest" description="Disordered" evidence="1">
    <location>
        <begin position="1"/>
        <end position="68"/>
    </location>
</feature>
<name>A0ABP0F0Y3_CLALP</name>
<comment type="caution">
    <text evidence="3">The sequence shown here is derived from an EMBL/GenBank/DDBJ whole genome shotgun (WGS) entry which is preliminary data.</text>
</comment>
<protein>
    <submittedName>
        <fullName evidence="3">Uncharacterized protein</fullName>
    </submittedName>
</protein>
<accession>A0ABP0F0Y3</accession>
<feature type="compositionally biased region" description="Basic residues" evidence="1">
    <location>
        <begin position="133"/>
        <end position="143"/>
    </location>
</feature>